<dbReference type="PROSITE" id="PS51257">
    <property type="entry name" value="PROKAR_LIPOPROTEIN"/>
    <property type="match status" value="1"/>
</dbReference>
<dbReference type="Pfam" id="PF25990">
    <property type="entry name" value="Beta-barrel_YknX"/>
    <property type="match status" value="1"/>
</dbReference>
<dbReference type="Gene3D" id="2.40.30.170">
    <property type="match status" value="1"/>
</dbReference>
<dbReference type="Gene3D" id="2.40.420.20">
    <property type="match status" value="1"/>
</dbReference>
<reference evidence="5 6" key="1">
    <citation type="submission" date="2022-10" db="EMBL/GenBank/DDBJ databases">
        <title>Alteromonas sp. chi3 Genome sequencing.</title>
        <authorList>
            <person name="Park S."/>
        </authorList>
    </citation>
    <scope>NUCLEOTIDE SEQUENCE [LARGE SCALE GENOMIC DNA]</scope>
    <source>
        <strain evidence="6">chi3</strain>
    </source>
</reference>
<dbReference type="Proteomes" id="UP001218788">
    <property type="component" value="Unassembled WGS sequence"/>
</dbReference>
<evidence type="ECO:0000313" key="5">
    <source>
        <dbReference type="EMBL" id="MDC8831548.1"/>
    </source>
</evidence>
<organism evidence="5 6">
    <name type="scientific">Alteromonas gilva</name>
    <dbReference type="NCBI Taxonomy" id="2987522"/>
    <lineage>
        <taxon>Bacteria</taxon>
        <taxon>Pseudomonadati</taxon>
        <taxon>Pseudomonadota</taxon>
        <taxon>Gammaproteobacteria</taxon>
        <taxon>Alteromonadales</taxon>
        <taxon>Alteromonadaceae</taxon>
        <taxon>Alteromonas/Salinimonas group</taxon>
        <taxon>Alteromonas</taxon>
    </lineage>
</organism>
<evidence type="ECO:0000259" key="4">
    <source>
        <dbReference type="Pfam" id="PF25990"/>
    </source>
</evidence>
<evidence type="ECO:0000313" key="6">
    <source>
        <dbReference type="Proteomes" id="UP001218788"/>
    </source>
</evidence>
<dbReference type="RefSeq" id="WP_273640929.1">
    <property type="nucleotide sequence ID" value="NZ_JAQQXP010000001.1"/>
</dbReference>
<protein>
    <submittedName>
        <fullName evidence="5">Efflux RND transporter periplasmic adaptor subunit</fullName>
    </submittedName>
</protein>
<feature type="domain" description="YknX-like beta-barrel" evidence="4">
    <location>
        <begin position="247"/>
        <end position="326"/>
    </location>
</feature>
<dbReference type="PANTHER" id="PTHR32347">
    <property type="entry name" value="EFFLUX SYSTEM COMPONENT YKNX-RELATED"/>
    <property type="match status" value="1"/>
</dbReference>
<keyword evidence="2" id="KW-0175">Coiled coil</keyword>
<evidence type="ECO:0000256" key="1">
    <source>
        <dbReference type="ARBA" id="ARBA00004196"/>
    </source>
</evidence>
<sequence length="394" mass="44539">MTRQLFSCLIAALLLCACSETEQTIPTYKVGLQPFELKVPVEGELEAASATTIGASSRQPMTIAWLEKEYTNVKKGQLIARFDAEQLTLDMRKEMLAIMLLEEDMKLNRTTLTQEERDVEMDKTLVMKEFAFADEFTVDDLRVYSRIEIIENMQNKEYLGAKDNYLDWKKDSVVEQNTSAIDVLDIRKQGSEQKYNQIKAAIESLEIYAPYDGLLVYESNWRGEKPSVGQTVFPGRPIAKLPDLSKMQAKGYVLDKQAIALEPGQPVSIQLEAYPDRTFSGSLKEVSGFSRTISRADPTKYFEVTITIDDQDSPLLTPGRKLNATIAVASNEEKLLVPMQAIYNQQGINYVFLRDGNRFSRQKIDIGSKNLHFVEVTNGLSEGDHIALSYRELI</sequence>
<dbReference type="EMBL" id="JAQQXP010000001">
    <property type="protein sequence ID" value="MDC8831548.1"/>
    <property type="molecule type" value="Genomic_DNA"/>
</dbReference>
<evidence type="ECO:0000259" key="3">
    <source>
        <dbReference type="Pfam" id="PF25975"/>
    </source>
</evidence>
<proteinExistence type="predicted"/>
<dbReference type="Pfam" id="PF25975">
    <property type="entry name" value="CzcB_C"/>
    <property type="match status" value="1"/>
</dbReference>
<keyword evidence="6" id="KW-1185">Reference proteome</keyword>
<dbReference type="InterPro" id="IPR050465">
    <property type="entry name" value="UPF0194_transport"/>
</dbReference>
<dbReference type="InterPro" id="IPR058649">
    <property type="entry name" value="CzcB_C"/>
</dbReference>
<evidence type="ECO:0000256" key="2">
    <source>
        <dbReference type="ARBA" id="ARBA00023054"/>
    </source>
</evidence>
<name>A0ABT5L732_9ALTE</name>
<feature type="domain" description="CzcB-like C-terminal circularly permuted SH3-like" evidence="3">
    <location>
        <begin position="336"/>
        <end position="388"/>
    </location>
</feature>
<comment type="subcellular location">
    <subcellularLocation>
        <location evidence="1">Cell envelope</location>
    </subcellularLocation>
</comment>
<accession>A0ABT5L732</accession>
<dbReference type="InterPro" id="IPR058636">
    <property type="entry name" value="Beta-barrel_YknX"/>
</dbReference>
<gene>
    <name evidence="5" type="ORF">OIK42_12340</name>
</gene>
<comment type="caution">
    <text evidence="5">The sequence shown here is derived from an EMBL/GenBank/DDBJ whole genome shotgun (WGS) entry which is preliminary data.</text>
</comment>
<dbReference type="PANTHER" id="PTHR32347:SF23">
    <property type="entry name" value="BLL5650 PROTEIN"/>
    <property type="match status" value="1"/>
</dbReference>